<dbReference type="GO" id="GO:0005739">
    <property type="term" value="C:mitochondrion"/>
    <property type="evidence" value="ECO:0007669"/>
    <property type="project" value="UniProtKB-SubCell"/>
</dbReference>
<evidence type="ECO:0000256" key="1">
    <source>
        <dbReference type="ARBA" id="ARBA00004173"/>
    </source>
</evidence>
<dbReference type="InterPro" id="IPR015833">
    <property type="entry name" value="DNA-dir_DNA_pol_B_mt_lin_plsmd"/>
</dbReference>
<dbReference type="InterPro" id="IPR004868">
    <property type="entry name" value="DNA-dir_DNA_pol_B_mt/vir"/>
</dbReference>
<dbReference type="GO" id="GO:0006260">
    <property type="term" value="P:DNA replication"/>
    <property type="evidence" value="ECO:0007669"/>
    <property type="project" value="UniProtKB-KW"/>
</dbReference>
<dbReference type="InterPro" id="IPR012337">
    <property type="entry name" value="RNaseH-like_sf"/>
</dbReference>
<dbReference type="GeneID" id="67144784"/>
<dbReference type="GO" id="GO:0003677">
    <property type="term" value="F:DNA binding"/>
    <property type="evidence" value="ECO:0007669"/>
    <property type="project" value="UniProtKB-KW"/>
</dbReference>
<dbReference type="AlphaFoldDB" id="A0A884P6I6"/>
<dbReference type="SUPFAM" id="SSF53098">
    <property type="entry name" value="Ribonuclease H-like"/>
    <property type="match status" value="1"/>
</dbReference>
<keyword evidence="5 10" id="KW-0235">DNA replication</keyword>
<dbReference type="Gene3D" id="1.10.287.690">
    <property type="entry name" value="Helix hairpin bin"/>
    <property type="match status" value="1"/>
</dbReference>
<geneLocation type="mitochondrion" evidence="12"/>
<evidence type="ECO:0000256" key="7">
    <source>
        <dbReference type="ARBA" id="ARBA00023125"/>
    </source>
</evidence>
<gene>
    <name evidence="12" type="primary">orf647</name>
</gene>
<evidence type="ECO:0000256" key="9">
    <source>
        <dbReference type="ARBA" id="ARBA00049244"/>
    </source>
</evidence>
<reference evidence="12" key="1">
    <citation type="journal article" date="2020" name="Comput. Struct. Biotechnol. J.">
        <title>Large inverted repeats identified by intra-specific comparison of mitochondrial genomes provide insights into the evolution of Agrocybe aegerita.</title>
        <authorList>
            <person name="Liu X."/>
            <person name="Wu X."/>
            <person name="Tan H."/>
            <person name="Xie B."/>
            <person name="Deng Y."/>
        </authorList>
    </citation>
    <scope>NUCLEOTIDE SEQUENCE</scope>
    <source>
        <strain evidence="12">Ag0067</strain>
    </source>
</reference>
<dbReference type="PRINTS" id="PR00106">
    <property type="entry name" value="DNAPOLB"/>
</dbReference>
<dbReference type="RefSeq" id="YP_010146944.1">
    <property type="nucleotide sequence ID" value="NC_057071.1"/>
</dbReference>
<evidence type="ECO:0000256" key="4">
    <source>
        <dbReference type="ARBA" id="ARBA00022695"/>
    </source>
</evidence>
<dbReference type="EC" id="2.7.7.7" evidence="10"/>
<dbReference type="InterPro" id="IPR036397">
    <property type="entry name" value="RNaseH_sf"/>
</dbReference>
<evidence type="ECO:0000256" key="2">
    <source>
        <dbReference type="ARBA" id="ARBA00005755"/>
    </source>
</evidence>
<comment type="similarity">
    <text evidence="2 10">Belongs to the DNA polymerase type-B family.</text>
</comment>
<dbReference type="Gene3D" id="3.90.1600.10">
    <property type="entry name" value="Palm domain of DNA polymerase"/>
    <property type="match status" value="2"/>
</dbReference>
<evidence type="ECO:0000256" key="10">
    <source>
        <dbReference type="RuleBase" id="RU000442"/>
    </source>
</evidence>
<keyword evidence="8 12" id="KW-0496">Mitochondrion</keyword>
<organism evidence="12">
    <name type="scientific">Cyclocybe aegerita</name>
    <name type="common">Black poplar mushroom</name>
    <name type="synonym">Agrocybe aegerita</name>
    <dbReference type="NCBI Taxonomy" id="1973307"/>
    <lineage>
        <taxon>Eukaryota</taxon>
        <taxon>Fungi</taxon>
        <taxon>Dikarya</taxon>
        <taxon>Basidiomycota</taxon>
        <taxon>Agaricomycotina</taxon>
        <taxon>Agaricomycetes</taxon>
        <taxon>Agaricomycetidae</taxon>
        <taxon>Agaricales</taxon>
        <taxon>Agaricineae</taxon>
        <taxon>Bolbitiaceae</taxon>
        <taxon>Cyclocybe</taxon>
    </lineage>
</organism>
<dbReference type="PANTHER" id="PTHR33568:SF3">
    <property type="entry name" value="DNA-DIRECTED DNA POLYMERASE"/>
    <property type="match status" value="1"/>
</dbReference>
<dbReference type="SMART" id="SM00486">
    <property type="entry name" value="POLBc"/>
    <property type="match status" value="1"/>
</dbReference>
<keyword evidence="7 10" id="KW-0238">DNA-binding</keyword>
<proteinExistence type="inferred from homology"/>
<dbReference type="Gene3D" id="3.30.420.10">
    <property type="entry name" value="Ribonuclease H-like superfamily/Ribonuclease H"/>
    <property type="match status" value="1"/>
</dbReference>
<evidence type="ECO:0000259" key="11">
    <source>
        <dbReference type="Pfam" id="PF03175"/>
    </source>
</evidence>
<dbReference type="PROSITE" id="PS00116">
    <property type="entry name" value="DNA_POLYMERASE_B"/>
    <property type="match status" value="1"/>
</dbReference>
<evidence type="ECO:0000256" key="6">
    <source>
        <dbReference type="ARBA" id="ARBA00022932"/>
    </source>
</evidence>
<name>A0A884P6I6_CYCAE</name>
<evidence type="ECO:0000313" key="12">
    <source>
        <dbReference type="EMBL" id="QQP21453.1"/>
    </source>
</evidence>
<comment type="catalytic activity">
    <reaction evidence="9 10">
        <text>DNA(n) + a 2'-deoxyribonucleoside 5'-triphosphate = DNA(n+1) + diphosphate</text>
        <dbReference type="Rhea" id="RHEA:22508"/>
        <dbReference type="Rhea" id="RHEA-COMP:17339"/>
        <dbReference type="Rhea" id="RHEA-COMP:17340"/>
        <dbReference type="ChEBI" id="CHEBI:33019"/>
        <dbReference type="ChEBI" id="CHEBI:61560"/>
        <dbReference type="ChEBI" id="CHEBI:173112"/>
        <dbReference type="EC" id="2.7.7.7"/>
    </reaction>
</comment>
<accession>A0A884P6I6</accession>
<evidence type="ECO:0000256" key="5">
    <source>
        <dbReference type="ARBA" id="ARBA00022705"/>
    </source>
</evidence>
<dbReference type="InterPro" id="IPR006172">
    <property type="entry name" value="DNA-dir_DNA_pol_B"/>
</dbReference>
<keyword evidence="6 10" id="KW-0239">DNA-directed DNA polymerase</keyword>
<comment type="subcellular location">
    <subcellularLocation>
        <location evidence="1">Mitochondrion</location>
    </subcellularLocation>
</comment>
<dbReference type="EMBL" id="MT364879">
    <property type="protein sequence ID" value="QQP21453.1"/>
    <property type="molecule type" value="Genomic_DNA"/>
</dbReference>
<dbReference type="PIRSF" id="PIRSF006517">
    <property type="entry name" value="DPol_mt_plasmid"/>
    <property type="match status" value="1"/>
</dbReference>
<dbReference type="InterPro" id="IPR043502">
    <property type="entry name" value="DNA/RNA_pol_sf"/>
</dbReference>
<dbReference type="GO" id="GO:0000166">
    <property type="term" value="F:nucleotide binding"/>
    <property type="evidence" value="ECO:0007669"/>
    <property type="project" value="InterPro"/>
</dbReference>
<evidence type="ECO:0000256" key="3">
    <source>
        <dbReference type="ARBA" id="ARBA00022679"/>
    </source>
</evidence>
<protein>
    <recommendedName>
        <fullName evidence="10">DNA polymerase</fullName>
        <ecNumber evidence="10">2.7.7.7</ecNumber>
    </recommendedName>
</protein>
<evidence type="ECO:0000256" key="8">
    <source>
        <dbReference type="ARBA" id="ARBA00023128"/>
    </source>
</evidence>
<keyword evidence="4 10" id="KW-0548">Nucleotidyltransferase</keyword>
<feature type="domain" description="DNA-directed DNA polymerase family B mitochondria/virus" evidence="11">
    <location>
        <begin position="52"/>
        <end position="501"/>
    </location>
</feature>
<dbReference type="GO" id="GO:0003887">
    <property type="term" value="F:DNA-directed DNA polymerase activity"/>
    <property type="evidence" value="ECO:0007669"/>
    <property type="project" value="UniProtKB-KW"/>
</dbReference>
<sequence length="647" mass="75545">MDLETIVINNKHVPYLLCWSDGKITKSYFIESLNNKEKNILNMITRAMNDICIRKYKNYKVYLHNFFKFDGYFLVKYLSDIGFVDNPIINKGKIISLKFTYNKYTITFRDSYLLLPSSLRNLCKSFNTESQKDIFPYLLSDINYIGEVPDFKYFSNISLEDYNKYKELYSKNWNFKEEAIKYCKLDCITLYQIISKFNSLIFNTFSLNINNYPTLPSLTFAIFKSKYLKEDEVHMLSGQIAKDIRKGYTGGSVDMYIPLIEKDSKIFIYDINSLFPSQMFLYKFPVGTPTFFTGDITKIPSYNSEEKPFGFFYCKITAPNYLEHPIIQTHFKTNEGIRTVSPLGAWEDMIFSEEMYNAMKIGYKFEILWGYTFESDNIFSEIISDLYKIRLEYSKSDPMNYIAKILMNSLYGRFGMDDNFTYSDIMDKKDYFKYEKLDKNNSILDVTELNNNKFLVTSKNPKVELDTILDNGTENHYINIGIASAITAYSRIHMSKFKNNSNYKLFYTDTDSIYISKELPEELVSSTILGKMKLEGICVDAVFLAPKVYGYKDINGKTTIKVKGLSKEGIDKLSLDDLKQLLVKDSKIESDQKKWYRSITDGNISVLNQIYTLKVTGNKRRLIYKNDILINTKPFIINDKVIIENND</sequence>
<dbReference type="InterPro" id="IPR017964">
    <property type="entry name" value="DNA-dir_DNA_pol_B_CS"/>
</dbReference>
<keyword evidence="3 10" id="KW-0808">Transferase</keyword>
<dbReference type="InterPro" id="IPR023211">
    <property type="entry name" value="DNA_pol_palm_dom_sf"/>
</dbReference>
<dbReference type="SUPFAM" id="SSF56672">
    <property type="entry name" value="DNA/RNA polymerases"/>
    <property type="match status" value="1"/>
</dbReference>
<dbReference type="Pfam" id="PF03175">
    <property type="entry name" value="DNA_pol_B_2"/>
    <property type="match status" value="1"/>
</dbReference>
<dbReference type="PANTHER" id="PTHR33568">
    <property type="entry name" value="DNA POLYMERASE"/>
    <property type="match status" value="1"/>
</dbReference>